<dbReference type="Gene3D" id="4.10.60.10">
    <property type="entry name" value="Zinc finger, CCHC-type"/>
    <property type="match status" value="1"/>
</dbReference>
<keyword evidence="5" id="KW-1185">Reference proteome</keyword>
<feature type="domain" description="CCHC-type" evidence="3">
    <location>
        <begin position="345"/>
        <end position="358"/>
    </location>
</feature>
<evidence type="ECO:0000256" key="1">
    <source>
        <dbReference type="PROSITE-ProRule" id="PRU00047"/>
    </source>
</evidence>
<gene>
    <name evidence="4" type="ORF">MHBO_000787</name>
</gene>
<feature type="region of interest" description="Disordered" evidence="2">
    <location>
        <begin position="107"/>
        <end position="153"/>
    </location>
</feature>
<dbReference type="EMBL" id="JBDODL010000150">
    <property type="protein sequence ID" value="MES1918892.1"/>
    <property type="molecule type" value="Genomic_DNA"/>
</dbReference>
<dbReference type="SMART" id="SM00343">
    <property type="entry name" value="ZnF_C2HC"/>
    <property type="match status" value="2"/>
</dbReference>
<feature type="compositionally biased region" description="Polar residues" evidence="2">
    <location>
        <begin position="8"/>
        <end position="25"/>
    </location>
</feature>
<evidence type="ECO:0000256" key="2">
    <source>
        <dbReference type="SAM" id="MobiDB-lite"/>
    </source>
</evidence>
<evidence type="ECO:0000313" key="5">
    <source>
        <dbReference type="Proteomes" id="UP001439008"/>
    </source>
</evidence>
<evidence type="ECO:0000259" key="3">
    <source>
        <dbReference type="PROSITE" id="PS50158"/>
    </source>
</evidence>
<sequence length="482" mass="55761">MESEEKQNNSMDCNNEDNCPTENQTDPPLRFFGDLREDILDIQAHIRDFGDITEKQYSNSSSINKKTGKRLTTSENTINRLTKIEPIKCSEKPELRKKIISKSLNKLEVKPETRNRSGKYTSNSKTNRKPANKMSDDLLISNTSNGARSTSSRTDAAAIFIEEDRKTKRIRETKLNEKQTCLLIQGIGNPLECKNPIYLESKIKGIIPKCKKAKLLRFGDIKVWMESEQDRNLALDNSLRNSDIITSNFGEYAKVLPWRNTEEMSVLHRIPSNMEDKQIENFMSEKKQKVTILKRIENSNKQWLTLFVRFSDEAVRKRLTDRGYVRIGFSKFRISKYERRVPPICFNCQKYGHVAKVCFAKSKCRNCAESHSSRDCPNEDTKKCINCKGKHKSGDKNCIKRKKYINRFQALAEETVFESNESEDKNTNNIFGWTPTKRNLTKKEKLMTMLTWPSKSKSNFNATLSTKNVKNTGKKLKEIKLE</sequence>
<protein>
    <recommendedName>
        <fullName evidence="3">CCHC-type domain-containing protein</fullName>
    </recommendedName>
</protein>
<name>A0ABV2AI21_9EUKA</name>
<keyword evidence="1" id="KW-0862">Zinc</keyword>
<dbReference type="Proteomes" id="UP001439008">
    <property type="component" value="Unassembled WGS sequence"/>
</dbReference>
<proteinExistence type="predicted"/>
<feature type="region of interest" description="Disordered" evidence="2">
    <location>
        <begin position="1"/>
        <end position="25"/>
    </location>
</feature>
<keyword evidence="1" id="KW-0479">Metal-binding</keyword>
<organism evidence="4 5">
    <name type="scientific">Bonamia ostreae</name>
    <dbReference type="NCBI Taxonomy" id="126728"/>
    <lineage>
        <taxon>Eukaryota</taxon>
        <taxon>Sar</taxon>
        <taxon>Rhizaria</taxon>
        <taxon>Endomyxa</taxon>
        <taxon>Ascetosporea</taxon>
        <taxon>Haplosporida</taxon>
        <taxon>Bonamia</taxon>
    </lineage>
</organism>
<dbReference type="PROSITE" id="PS50158">
    <property type="entry name" value="ZF_CCHC"/>
    <property type="match status" value="1"/>
</dbReference>
<accession>A0ABV2AI21</accession>
<reference evidence="4 5" key="1">
    <citation type="journal article" date="2024" name="BMC Biol.">
        <title>Comparative genomics of Ascetosporea gives new insight into the evolutionary basis for animal parasitism in Rhizaria.</title>
        <authorList>
            <person name="Hiltunen Thoren M."/>
            <person name="Onut-Brannstrom I."/>
            <person name="Alfjorden A."/>
            <person name="Peckova H."/>
            <person name="Swords F."/>
            <person name="Hooper C."/>
            <person name="Holzer A.S."/>
            <person name="Bass D."/>
            <person name="Burki F."/>
        </authorList>
    </citation>
    <scope>NUCLEOTIDE SEQUENCE [LARGE SCALE GENOMIC DNA]</scope>
    <source>
        <strain evidence="4">20-A016</strain>
    </source>
</reference>
<comment type="caution">
    <text evidence="4">The sequence shown here is derived from an EMBL/GenBank/DDBJ whole genome shotgun (WGS) entry which is preliminary data.</text>
</comment>
<dbReference type="InterPro" id="IPR001878">
    <property type="entry name" value="Znf_CCHC"/>
</dbReference>
<keyword evidence="1" id="KW-0863">Zinc-finger</keyword>
<evidence type="ECO:0000313" key="4">
    <source>
        <dbReference type="EMBL" id="MES1918892.1"/>
    </source>
</evidence>